<reference evidence="3" key="1">
    <citation type="journal article" date="2023" name="bioRxiv">
        <title>Scaffold-level genome assemblies of two parasitoid biocontrol wasps reveal the parthenogenesis mechanism and an associated novel virus.</title>
        <authorList>
            <person name="Inwood S."/>
            <person name="Skelly J."/>
            <person name="Guhlin J."/>
            <person name="Harrop T."/>
            <person name="Goldson S."/>
            <person name="Dearden P."/>
        </authorList>
    </citation>
    <scope>NUCLEOTIDE SEQUENCE</scope>
    <source>
        <strain evidence="3">Irish</strain>
        <tissue evidence="3">Whole body</tissue>
    </source>
</reference>
<protein>
    <submittedName>
        <fullName evidence="3">Uncharacterized protein</fullName>
    </submittedName>
</protein>
<comment type="caution">
    <text evidence="3">The sequence shown here is derived from an EMBL/GenBank/DDBJ whole genome shotgun (WGS) entry which is preliminary data.</text>
</comment>
<keyword evidence="2" id="KW-0732">Signal</keyword>
<proteinExistence type="predicted"/>
<feature type="region of interest" description="Disordered" evidence="1">
    <location>
        <begin position="149"/>
        <end position="170"/>
    </location>
</feature>
<organism evidence="3 4">
    <name type="scientific">Microctonus aethiopoides</name>
    <dbReference type="NCBI Taxonomy" id="144406"/>
    <lineage>
        <taxon>Eukaryota</taxon>
        <taxon>Metazoa</taxon>
        <taxon>Ecdysozoa</taxon>
        <taxon>Arthropoda</taxon>
        <taxon>Hexapoda</taxon>
        <taxon>Insecta</taxon>
        <taxon>Pterygota</taxon>
        <taxon>Neoptera</taxon>
        <taxon>Endopterygota</taxon>
        <taxon>Hymenoptera</taxon>
        <taxon>Apocrita</taxon>
        <taxon>Ichneumonoidea</taxon>
        <taxon>Braconidae</taxon>
        <taxon>Euphorinae</taxon>
        <taxon>Microctonus</taxon>
    </lineage>
</organism>
<evidence type="ECO:0000256" key="1">
    <source>
        <dbReference type="SAM" id="MobiDB-lite"/>
    </source>
</evidence>
<accession>A0AA39FPF8</accession>
<dbReference type="AlphaFoldDB" id="A0AA39FPF8"/>
<gene>
    <name evidence="3" type="ORF">PV328_006594</name>
</gene>
<feature type="chain" id="PRO_5041388793" evidence="2">
    <location>
        <begin position="22"/>
        <end position="481"/>
    </location>
</feature>
<evidence type="ECO:0000313" key="4">
    <source>
        <dbReference type="Proteomes" id="UP001168990"/>
    </source>
</evidence>
<dbReference type="Proteomes" id="UP001168990">
    <property type="component" value="Unassembled WGS sequence"/>
</dbReference>
<feature type="compositionally biased region" description="Acidic residues" evidence="1">
    <location>
        <begin position="149"/>
        <end position="165"/>
    </location>
</feature>
<evidence type="ECO:0000256" key="2">
    <source>
        <dbReference type="SAM" id="SignalP"/>
    </source>
</evidence>
<evidence type="ECO:0000313" key="3">
    <source>
        <dbReference type="EMBL" id="KAK0173384.1"/>
    </source>
</evidence>
<keyword evidence="4" id="KW-1185">Reference proteome</keyword>
<name>A0AA39FPF8_9HYME</name>
<reference evidence="3" key="2">
    <citation type="submission" date="2023-03" db="EMBL/GenBank/DDBJ databases">
        <authorList>
            <person name="Inwood S.N."/>
            <person name="Skelly J.G."/>
            <person name="Guhlin J."/>
            <person name="Harrop T.W.R."/>
            <person name="Goldson S.G."/>
            <person name="Dearden P.K."/>
        </authorList>
    </citation>
    <scope>NUCLEOTIDE SEQUENCE</scope>
    <source>
        <strain evidence="3">Irish</strain>
        <tissue evidence="3">Whole body</tissue>
    </source>
</reference>
<sequence>MTIIQLTCMTFALLLLSTVFGDESTSDEMQICAELCEDCDGIGSYINDRCECHVDDKNDETPTCIDEIKEKAAEQNLTLVNIQRNLLDRSTRCCPNSGRLRLNDILCIAKYFMNGGARTDTHILGDRRSFPNPIVNTMNCQCCSDDDVSNDDDDDDNNNDYDAEDPSLGLVLPPEESNYLTPTPLLPCIIGPQTLRTIQNSYPYNDYNEPNIPSFDQTQSHDCYSSSRVPPSPACDCSRNQLSPLLPYPYPLTSVSLLSPLNYPKYPSTRVPPYNYAKPHKNGLHRNPLCYYSAASKIPNFGTRIRQPYRPVILGRPRSIVQPLHTLPSSLISPVKRLPSNNLEWPSVAPQPNLYNGMNNQLTMSPYSGNEISNRNLYSAEPILGAANPNIAQSNKNHNEGEMLNADVQQVTTENPKVNQLPISSTRSDIVMQSEKPMPLTQMTTSSYTPGTIIMSNNMKRTLPASIRYRQMNKRGLKIIT</sequence>
<feature type="signal peptide" evidence="2">
    <location>
        <begin position="1"/>
        <end position="21"/>
    </location>
</feature>
<dbReference type="EMBL" id="JAQQBS010000002">
    <property type="protein sequence ID" value="KAK0173384.1"/>
    <property type="molecule type" value="Genomic_DNA"/>
</dbReference>